<accession>E3IZR9</accession>
<dbReference type="Gene3D" id="3.20.20.140">
    <property type="entry name" value="Metal-dependent hydrolases"/>
    <property type="match status" value="1"/>
</dbReference>
<reference evidence="3 4" key="1">
    <citation type="submission" date="2010-10" db="EMBL/GenBank/DDBJ databases">
        <title>Complete sequence of Frankia sp. EuI1c.</title>
        <authorList>
            <consortium name="US DOE Joint Genome Institute"/>
            <person name="Lucas S."/>
            <person name="Copeland A."/>
            <person name="Lapidus A."/>
            <person name="Cheng J.-F."/>
            <person name="Bruce D."/>
            <person name="Goodwin L."/>
            <person name="Pitluck S."/>
            <person name="Chertkov O."/>
            <person name="Detter J.C."/>
            <person name="Han C."/>
            <person name="Tapia R."/>
            <person name="Land M."/>
            <person name="Hauser L."/>
            <person name="Jeffries C."/>
            <person name="Kyrpides N."/>
            <person name="Ivanova N."/>
            <person name="Mikhailova N."/>
            <person name="Beauchemin N."/>
            <person name="Sen A."/>
            <person name="Sur S.A."/>
            <person name="Gtari M."/>
            <person name="Wall L."/>
            <person name="Tisa L."/>
            <person name="Woyke T."/>
        </authorList>
    </citation>
    <scope>NUCLEOTIDE SEQUENCE [LARGE SCALE GENOMIC DNA]</scope>
    <source>
        <strain evidence="4">DSM 45817 / CECT 9037 / EuI1c</strain>
    </source>
</reference>
<sequence>MRKEDLILVSIDDHVIEPPDMYKNHVPAKWLDDVPKVVRNSAGVDEWVFQGQSTSTPFGMAATVGWPREEWGFNPGAFSELRPGCFDVHGRVDDMNVNGILASMCFPTMAGFNARTFSEAIDKDLSLVMLRAYNDWHIDEWCAAYPGRFIPLGIVPMWDVDLAVAEIRRIARKGCRSISFLEAPHSQGWPSFLSGHWDPMLQALVDENMVLSLHIGGAWDIVKLAPEAPVDHMIVVPSQLTMLTAQDLLFGPTLRRFPDLRVALSEGGIGWIPFYLDRVDRHFQNQPWIGNSFGAGKLPSDVFREHFLACYITDPSGLKMRDTIGVDMIAWECDYPHTDTTWPDSPEFAWNEFQQAGCRDDEINRITWQNACRFFDWDPFAHRSREDSTVGALRALAAGVDTTRMPREQWRLRNEAAGIGVF</sequence>
<dbReference type="SUPFAM" id="SSF51556">
    <property type="entry name" value="Metallo-dependent hydrolases"/>
    <property type="match status" value="1"/>
</dbReference>
<name>E3IZR9_PSEI1</name>
<dbReference type="GO" id="GO:0016831">
    <property type="term" value="F:carboxy-lyase activity"/>
    <property type="evidence" value="ECO:0007669"/>
    <property type="project" value="InterPro"/>
</dbReference>
<dbReference type="STRING" id="298654.FraEuI1c_6003"/>
<dbReference type="EMBL" id="CP002299">
    <property type="protein sequence ID" value="ADP83987.1"/>
    <property type="molecule type" value="Genomic_DNA"/>
</dbReference>
<dbReference type="PANTHER" id="PTHR21240">
    <property type="entry name" value="2-AMINO-3-CARBOXYLMUCONATE-6-SEMIALDEHYDE DECARBOXYLASE"/>
    <property type="match status" value="1"/>
</dbReference>
<organism evidence="3 4">
    <name type="scientific">Pseudofrankia inefficax (strain DSM 45817 / CECT 9037 / DDB 130130 / EuI1c)</name>
    <name type="common">Frankia inefficax</name>
    <dbReference type="NCBI Taxonomy" id="298654"/>
    <lineage>
        <taxon>Bacteria</taxon>
        <taxon>Bacillati</taxon>
        <taxon>Actinomycetota</taxon>
        <taxon>Actinomycetes</taxon>
        <taxon>Frankiales</taxon>
        <taxon>Frankiaceae</taxon>
        <taxon>Pseudofrankia</taxon>
    </lineage>
</organism>
<dbReference type="GO" id="GO:0019748">
    <property type="term" value="P:secondary metabolic process"/>
    <property type="evidence" value="ECO:0007669"/>
    <property type="project" value="TreeGrafter"/>
</dbReference>
<evidence type="ECO:0000313" key="4">
    <source>
        <dbReference type="Proteomes" id="UP000002484"/>
    </source>
</evidence>
<dbReference type="eggNOG" id="COG2159">
    <property type="taxonomic scope" value="Bacteria"/>
</dbReference>
<dbReference type="OrthoDB" id="8673349at2"/>
<dbReference type="InterPro" id="IPR032466">
    <property type="entry name" value="Metal_Hydrolase"/>
</dbReference>
<dbReference type="InterPro" id="IPR006680">
    <property type="entry name" value="Amidohydro-rel"/>
</dbReference>
<dbReference type="Proteomes" id="UP000002484">
    <property type="component" value="Chromosome"/>
</dbReference>
<dbReference type="PANTHER" id="PTHR21240:SF28">
    <property type="entry name" value="ISO-OROTATE DECARBOXYLASE (EUROFUNG)"/>
    <property type="match status" value="1"/>
</dbReference>
<keyword evidence="4" id="KW-1185">Reference proteome</keyword>
<keyword evidence="1" id="KW-0456">Lyase</keyword>
<dbReference type="GO" id="GO:0016787">
    <property type="term" value="F:hydrolase activity"/>
    <property type="evidence" value="ECO:0007669"/>
    <property type="project" value="UniProtKB-KW"/>
</dbReference>
<dbReference type="AlphaFoldDB" id="E3IZR9"/>
<feature type="domain" description="Amidohydrolase-related" evidence="2">
    <location>
        <begin position="81"/>
        <end position="376"/>
    </location>
</feature>
<dbReference type="Pfam" id="PF04909">
    <property type="entry name" value="Amidohydro_2"/>
    <property type="match status" value="1"/>
</dbReference>
<gene>
    <name evidence="3" type="ordered locus">FraEuI1c_6003</name>
</gene>
<evidence type="ECO:0000259" key="2">
    <source>
        <dbReference type="Pfam" id="PF04909"/>
    </source>
</evidence>
<dbReference type="GO" id="GO:0005737">
    <property type="term" value="C:cytoplasm"/>
    <property type="evidence" value="ECO:0007669"/>
    <property type="project" value="TreeGrafter"/>
</dbReference>
<proteinExistence type="predicted"/>
<evidence type="ECO:0000313" key="3">
    <source>
        <dbReference type="EMBL" id="ADP83987.1"/>
    </source>
</evidence>
<evidence type="ECO:0000256" key="1">
    <source>
        <dbReference type="ARBA" id="ARBA00023239"/>
    </source>
</evidence>
<dbReference type="KEGG" id="fri:FraEuI1c_6003"/>
<dbReference type="InParanoid" id="E3IZR9"/>
<dbReference type="RefSeq" id="WP_013427105.1">
    <property type="nucleotide sequence ID" value="NC_014666.1"/>
</dbReference>
<protein>
    <submittedName>
        <fullName evidence="3">Amidohydrolase 2</fullName>
    </submittedName>
</protein>
<dbReference type="HOGENOM" id="CLU_039329_0_2_11"/>
<keyword evidence="3" id="KW-0378">Hydrolase</keyword>
<dbReference type="InterPro" id="IPR032465">
    <property type="entry name" value="ACMSD"/>
</dbReference>